<keyword evidence="3" id="KW-1185">Reference proteome</keyword>
<gene>
    <name evidence="2" type="ORF">Pan216_08360</name>
</gene>
<dbReference type="KEGG" id="knv:Pan216_08360"/>
<protein>
    <submittedName>
        <fullName evidence="2">Uncharacterized protein</fullName>
    </submittedName>
</protein>
<proteinExistence type="predicted"/>
<dbReference type="AlphaFoldDB" id="A0A518AZ69"/>
<dbReference type="Proteomes" id="UP000317093">
    <property type="component" value="Chromosome"/>
</dbReference>
<feature type="region of interest" description="Disordered" evidence="1">
    <location>
        <begin position="51"/>
        <end position="70"/>
    </location>
</feature>
<evidence type="ECO:0000313" key="3">
    <source>
        <dbReference type="Proteomes" id="UP000317093"/>
    </source>
</evidence>
<accession>A0A518AZ69</accession>
<dbReference type="EMBL" id="CP036279">
    <property type="protein sequence ID" value="QDU59999.1"/>
    <property type="molecule type" value="Genomic_DNA"/>
</dbReference>
<evidence type="ECO:0000313" key="2">
    <source>
        <dbReference type="EMBL" id="QDU59999.1"/>
    </source>
</evidence>
<dbReference type="RefSeq" id="WP_145255151.1">
    <property type="nucleotide sequence ID" value="NZ_CP036279.1"/>
</dbReference>
<organism evidence="2 3">
    <name type="scientific">Kolteria novifilia</name>
    <dbReference type="NCBI Taxonomy" id="2527975"/>
    <lineage>
        <taxon>Bacteria</taxon>
        <taxon>Pseudomonadati</taxon>
        <taxon>Planctomycetota</taxon>
        <taxon>Planctomycetia</taxon>
        <taxon>Kolteriales</taxon>
        <taxon>Kolteriaceae</taxon>
        <taxon>Kolteria</taxon>
    </lineage>
</organism>
<name>A0A518AZ69_9BACT</name>
<reference evidence="2 3" key="1">
    <citation type="submission" date="2019-02" db="EMBL/GenBank/DDBJ databases">
        <title>Deep-cultivation of Planctomycetes and their phenomic and genomic characterization uncovers novel biology.</title>
        <authorList>
            <person name="Wiegand S."/>
            <person name="Jogler M."/>
            <person name="Boedeker C."/>
            <person name="Pinto D."/>
            <person name="Vollmers J."/>
            <person name="Rivas-Marin E."/>
            <person name="Kohn T."/>
            <person name="Peeters S.H."/>
            <person name="Heuer A."/>
            <person name="Rast P."/>
            <person name="Oberbeckmann S."/>
            <person name="Bunk B."/>
            <person name="Jeske O."/>
            <person name="Meyerdierks A."/>
            <person name="Storesund J.E."/>
            <person name="Kallscheuer N."/>
            <person name="Luecker S."/>
            <person name="Lage O.M."/>
            <person name="Pohl T."/>
            <person name="Merkel B.J."/>
            <person name="Hornburger P."/>
            <person name="Mueller R.-W."/>
            <person name="Bruemmer F."/>
            <person name="Labrenz M."/>
            <person name="Spormann A.M."/>
            <person name="Op den Camp H."/>
            <person name="Overmann J."/>
            <person name="Amann R."/>
            <person name="Jetten M.S.M."/>
            <person name="Mascher T."/>
            <person name="Medema M.H."/>
            <person name="Devos D.P."/>
            <person name="Kaster A.-K."/>
            <person name="Ovreas L."/>
            <person name="Rohde M."/>
            <person name="Galperin M.Y."/>
            <person name="Jogler C."/>
        </authorList>
    </citation>
    <scope>NUCLEOTIDE SEQUENCE [LARGE SCALE GENOMIC DNA]</scope>
    <source>
        <strain evidence="2 3">Pan216</strain>
    </source>
</reference>
<sequence length="70" mass="7530">MGTQLEKEQAKRIRELERRQARVITDIARLQRLLPSSIDHAYLPGGAAEASKTLGSVAPLPRPIPGGAGD</sequence>
<evidence type="ECO:0000256" key="1">
    <source>
        <dbReference type="SAM" id="MobiDB-lite"/>
    </source>
</evidence>